<feature type="compositionally biased region" description="Acidic residues" evidence="7">
    <location>
        <begin position="1217"/>
        <end position="1242"/>
    </location>
</feature>
<keyword evidence="3 8" id="KW-0812">Transmembrane</keyword>
<evidence type="ECO:0000259" key="11">
    <source>
        <dbReference type="Pfam" id="PF24495"/>
    </source>
</evidence>
<feature type="compositionally biased region" description="Basic and acidic residues" evidence="7">
    <location>
        <begin position="1269"/>
        <end position="1280"/>
    </location>
</feature>
<dbReference type="Pfam" id="PF12371">
    <property type="entry name" value="TMEM131_like_N"/>
    <property type="match status" value="1"/>
</dbReference>
<dbReference type="Pfam" id="PF24501">
    <property type="entry name" value="Ig_TMEM131L_5"/>
    <property type="match status" value="1"/>
</dbReference>
<feature type="domain" description="TMEM131L fifth Ig-like" evidence="12">
    <location>
        <begin position="972"/>
        <end position="1035"/>
    </location>
</feature>
<feature type="signal peptide" evidence="9">
    <location>
        <begin position="1"/>
        <end position="20"/>
    </location>
</feature>
<evidence type="ECO:0000259" key="12">
    <source>
        <dbReference type="Pfam" id="PF24501"/>
    </source>
</evidence>
<feature type="compositionally biased region" description="Basic and acidic residues" evidence="7">
    <location>
        <begin position="1306"/>
        <end position="1319"/>
    </location>
</feature>
<feature type="domain" description="Transmembrane protein 131-like N-terminal" evidence="10">
    <location>
        <begin position="67"/>
        <end position="149"/>
    </location>
</feature>
<feature type="compositionally biased region" description="Basic residues" evidence="7">
    <location>
        <begin position="1331"/>
        <end position="1345"/>
    </location>
</feature>
<feature type="compositionally biased region" description="Basic and acidic residues" evidence="7">
    <location>
        <begin position="1168"/>
        <end position="1179"/>
    </location>
</feature>
<dbReference type="NCBIfam" id="NF012200">
    <property type="entry name" value="choice_anch_D"/>
    <property type="match status" value="1"/>
</dbReference>
<feature type="compositionally biased region" description="Pro residues" evidence="7">
    <location>
        <begin position="1120"/>
        <end position="1136"/>
    </location>
</feature>
<dbReference type="Gene3D" id="2.60.40.10">
    <property type="entry name" value="Immunoglobulins"/>
    <property type="match status" value="1"/>
</dbReference>
<evidence type="ECO:0000256" key="8">
    <source>
        <dbReference type="SAM" id="Phobius"/>
    </source>
</evidence>
<dbReference type="KEGG" id="pxu:106120612"/>
<evidence type="ECO:0000259" key="10">
    <source>
        <dbReference type="Pfam" id="PF12371"/>
    </source>
</evidence>
<reference evidence="13" key="1">
    <citation type="submission" date="2025-08" db="UniProtKB">
        <authorList>
            <consortium name="RefSeq"/>
        </authorList>
    </citation>
    <scope>IDENTIFICATION</scope>
</reference>
<protein>
    <submittedName>
        <fullName evidence="13">Transmembrane protein 131</fullName>
    </submittedName>
</protein>
<dbReference type="GO" id="GO:0016020">
    <property type="term" value="C:membrane"/>
    <property type="evidence" value="ECO:0007669"/>
    <property type="project" value="UniProtKB-SubCell"/>
</dbReference>
<feature type="compositionally biased region" description="Low complexity" evidence="7">
    <location>
        <begin position="1352"/>
        <end position="1363"/>
    </location>
</feature>
<feature type="compositionally biased region" description="Acidic residues" evidence="7">
    <location>
        <begin position="1259"/>
        <end position="1268"/>
    </location>
</feature>
<evidence type="ECO:0000256" key="4">
    <source>
        <dbReference type="ARBA" id="ARBA00022729"/>
    </source>
</evidence>
<evidence type="ECO:0000256" key="1">
    <source>
        <dbReference type="ARBA" id="ARBA00004479"/>
    </source>
</evidence>
<dbReference type="RefSeq" id="XP_013171420.1">
    <property type="nucleotide sequence ID" value="XM_013315966.1"/>
</dbReference>
<dbReference type="InterPro" id="IPR039877">
    <property type="entry name" value="TMEM131-like"/>
</dbReference>
<proteinExistence type="inferred from homology"/>
<evidence type="ECO:0000313" key="13">
    <source>
        <dbReference type="RefSeq" id="XP_013171420.1"/>
    </source>
</evidence>
<feature type="region of interest" description="Disordered" evidence="7">
    <location>
        <begin position="1168"/>
        <end position="1363"/>
    </location>
</feature>
<evidence type="ECO:0000256" key="9">
    <source>
        <dbReference type="SAM" id="SignalP"/>
    </source>
</evidence>
<dbReference type="Pfam" id="PF24495">
    <property type="entry name" value="Ig_TMEM131_2"/>
    <property type="match status" value="1"/>
</dbReference>
<accession>A0AAJ7EC46</accession>
<keyword evidence="4 9" id="KW-0732">Signal</keyword>
<name>A0AAJ7EC46_PAPXU</name>
<dbReference type="InterPro" id="IPR013783">
    <property type="entry name" value="Ig-like_fold"/>
</dbReference>
<dbReference type="PANTHER" id="PTHR22050">
    <property type="entry name" value="RW1 PROTEIN HOMOLOG"/>
    <property type="match status" value="1"/>
</dbReference>
<gene>
    <name evidence="13" type="primary">LOC106120612</name>
</gene>
<evidence type="ECO:0000256" key="7">
    <source>
        <dbReference type="SAM" id="MobiDB-lite"/>
    </source>
</evidence>
<evidence type="ECO:0000256" key="5">
    <source>
        <dbReference type="ARBA" id="ARBA00022989"/>
    </source>
</evidence>
<evidence type="ECO:0000256" key="2">
    <source>
        <dbReference type="ARBA" id="ARBA00006682"/>
    </source>
</evidence>
<dbReference type="CTD" id="23505"/>
<dbReference type="Proteomes" id="UP000694872">
    <property type="component" value="Unplaced"/>
</dbReference>
<organism evidence="13">
    <name type="scientific">Papilio xuthus</name>
    <name type="common">Asian swallowtail butterfly</name>
    <dbReference type="NCBI Taxonomy" id="66420"/>
    <lineage>
        <taxon>Eukaryota</taxon>
        <taxon>Metazoa</taxon>
        <taxon>Ecdysozoa</taxon>
        <taxon>Arthropoda</taxon>
        <taxon>Hexapoda</taxon>
        <taxon>Insecta</taxon>
        <taxon>Pterygota</taxon>
        <taxon>Neoptera</taxon>
        <taxon>Endopterygota</taxon>
        <taxon>Lepidoptera</taxon>
        <taxon>Glossata</taxon>
        <taxon>Ditrysia</taxon>
        <taxon>Papilionoidea</taxon>
        <taxon>Papilionidae</taxon>
        <taxon>Papilioninae</taxon>
        <taxon>Papilio</taxon>
    </lineage>
</organism>
<comment type="similarity">
    <text evidence="2">Belongs to the TMEM131 family.</text>
</comment>
<dbReference type="PANTHER" id="PTHR22050:SF0">
    <property type="entry name" value="TRANSMEMBRANE PROTEIN 131 HOMOLOG"/>
    <property type="match status" value="1"/>
</dbReference>
<feature type="region of interest" description="Disordered" evidence="7">
    <location>
        <begin position="1099"/>
        <end position="1152"/>
    </location>
</feature>
<comment type="subcellular location">
    <subcellularLocation>
        <location evidence="1">Membrane</location>
        <topology evidence="1">Single-pass type I membrane protein</topology>
    </subcellularLocation>
</comment>
<keyword evidence="6 8" id="KW-0472">Membrane</keyword>
<keyword evidence="5 8" id="KW-1133">Transmembrane helix</keyword>
<dbReference type="InterPro" id="IPR055437">
    <property type="entry name" value="TMEM131L_Ig_5"/>
</dbReference>
<sequence length="1384" mass="145938">MCRGMLWCYVLALTLVDISPHTKLTAHGKSHDATLHDTLIEGLNFQEWGGSGLAEAGAAGAAAPEGVALQPAALHFGPAALAVPHLRSVTLTNTGNATLHLASVAGTTPDFHASFFESKTLAPLANTTFSVVYLGRRAGHVASHLYIHTSLGVYKYPVSAVGVASEYEVWPLVGVRVPVNASVEPVLSLHNPTDHVIQVREVYSSGAWVGLQLPAGGASAPRDVWAVPPHATRDIVRLRLRLPPPATDLDDSEAQRPLTAYVRVKANVPGGALVVCVEARAAPAGEHAAPLHLHMRARGSEDPALTVRLRAGNSARSGVRLEAAVRGARCVPEPHAPGDPCEPEHAHAHAHNGVYGREVFACGGAAEGAAGARLAVLRADLPPLHDFTDVADLTLNLTRGVACCSFVRGAGGGALRAVSLRAHNTSPLPLHVAGVELSADAAPYFQVTEAGPRVVGAGRSAALARLQPLPAALRDNVTLAGAVTLRTNLSHYRVPLLVYSGRFLLEWEWPWGGEGGEGGEGGAVSLGALGTSASRRVGVRLRNPGPAPLCALELAAELSAGSAQFTLAGCPAAPPDHPCRCVEGGAWAQAWLVVLAPARGGELRGHVRVRSQHASTDATLSLRALPGRLHAPPLRLPDAAPFAWSAAELVLESTMELEMFVTNVTQPAPDPALSYIAPAGGRAAVRLGRQAVGAVRYAPELSCHPDCYTGLDFDSPEGRAWLSRLAACGAAGEAALAQDAALAARRLAAFLRLQQLQPAPTNLSLHLHTTEVMQIPVSGSVRLQWPRVSAAAGGAVGAGGAGGVLAAVGATRLLRLWARNPSGSHSLLLQPVVGDDLRLPDMAGGEERCGNGSCVWAPHAFRLSGWRALRGDVSEWTPVGESEGADCHVAPTLLLAPHAQIELTLTFAPRQAALLAAYLYLRVERKRRLKLDLRQINSTPVFLVDSVSECGEAGEVGEAGGAVVRRSVVVRNTGRVPVRLREWRLAGRPCQARGFRLQPCAPLALAPDDSRTLHLAFAPDFTLARATARLQLRSDHGRAEFLLQAAVPARLLPRCAAALPRPPWEPTLRLAAALLAALALLLLLAAAAFDAERLLRRARASRASPQPRAPLDLRLAPSLPHRPAPAAPPPLRAPPPARRRRAPRRPLPPLDPLAERRAFERWRAEVLRRADDEESHSSEDTDSVCVEAEPPPAKGAERAAPSPDDEPCESRPNTPPDLEEYAPDPEPDDDEDRPSNSADEECISTGSEGSSPASVEPEERSEPEESEAPVERDSPVRADRLPAAPLGSPADTSADVSPRPSRARRQSGEASRRLERPRPAGDTAPALIKTAKQHSRKEKSVKRRAERPSAPPSRGSPAPLEVEVAGVGAGAGAGAPAVRWGASW</sequence>
<feature type="non-terminal residue" evidence="13">
    <location>
        <position position="1384"/>
    </location>
</feature>
<evidence type="ECO:0000256" key="3">
    <source>
        <dbReference type="ARBA" id="ARBA00022692"/>
    </source>
</evidence>
<dbReference type="GeneID" id="106120612"/>
<dbReference type="InterPro" id="IPR022113">
    <property type="entry name" value="TMEM131L_N"/>
</dbReference>
<dbReference type="InterPro" id="IPR056311">
    <property type="entry name" value="TMEM131_Ig_2"/>
</dbReference>
<feature type="transmembrane region" description="Helical" evidence="8">
    <location>
        <begin position="1070"/>
        <end position="1089"/>
    </location>
</feature>
<evidence type="ECO:0000256" key="6">
    <source>
        <dbReference type="ARBA" id="ARBA00023136"/>
    </source>
</evidence>
<feature type="domain" description="TMEM131 second Ig-like" evidence="11">
    <location>
        <begin position="167"/>
        <end position="240"/>
    </location>
</feature>
<feature type="chain" id="PRO_5042557991" evidence="9">
    <location>
        <begin position="21"/>
        <end position="1384"/>
    </location>
</feature>